<accession>A0ABS4A6K4</accession>
<sequence>MSVTTLWVSPRESVRTRRIRYEKACEILINAMKGGTLVQACSVCLMNSSSLALAELICIYLVTRL</sequence>
<proteinExistence type="predicted"/>
<keyword evidence="2" id="KW-1185">Reference proteome</keyword>
<evidence type="ECO:0000313" key="1">
    <source>
        <dbReference type="EMBL" id="MBP0116042.1"/>
    </source>
</evidence>
<protein>
    <recommendedName>
        <fullName evidence="3">Transposase</fullName>
    </recommendedName>
</protein>
<evidence type="ECO:0008006" key="3">
    <source>
        <dbReference type="Google" id="ProtNLM"/>
    </source>
</evidence>
<organism evidence="1 2">
    <name type="scientific">Bradyrhizobium vignae</name>
    <dbReference type="NCBI Taxonomy" id="1549949"/>
    <lineage>
        <taxon>Bacteria</taxon>
        <taxon>Pseudomonadati</taxon>
        <taxon>Pseudomonadota</taxon>
        <taxon>Alphaproteobacteria</taxon>
        <taxon>Hyphomicrobiales</taxon>
        <taxon>Nitrobacteraceae</taxon>
        <taxon>Bradyrhizobium</taxon>
    </lineage>
</organism>
<evidence type="ECO:0000313" key="2">
    <source>
        <dbReference type="Proteomes" id="UP000669317"/>
    </source>
</evidence>
<comment type="caution">
    <text evidence="1">The sequence shown here is derived from an EMBL/GenBank/DDBJ whole genome shotgun (WGS) entry which is preliminary data.</text>
</comment>
<dbReference type="EMBL" id="JAGIKT010000113">
    <property type="protein sequence ID" value="MBP0116042.1"/>
    <property type="molecule type" value="Genomic_DNA"/>
</dbReference>
<name>A0ABS4A6K4_9BRAD</name>
<dbReference type="RefSeq" id="WP_209296560.1">
    <property type="nucleotide sequence ID" value="NZ_JAGIKT010000113.1"/>
</dbReference>
<dbReference type="Proteomes" id="UP000669317">
    <property type="component" value="Unassembled WGS sequence"/>
</dbReference>
<gene>
    <name evidence="1" type="ORF">JWS04_34265</name>
</gene>
<reference evidence="1 2" key="1">
    <citation type="submission" date="2021-03" db="EMBL/GenBank/DDBJ databases">
        <title>Genome Sequence of Bradyrhizobium vignae strain ISRA400.</title>
        <authorList>
            <person name="Tisa L.S."/>
            <person name="Svistoonoff S."/>
            <person name="Hocher V."/>
            <person name="Fall S."/>
            <person name="Zaiya A."/>
            <person name="Naing D."/>
            <person name="Niang N."/>
            <person name="Diouf A."/>
            <person name="Dasylva M.C."/>
            <person name="Toure O."/>
            <person name="Gueye M."/>
            <person name="Gully D."/>
            <person name="Tisseyre P."/>
            <person name="Simpson S."/>
            <person name="Morris K."/>
            <person name="Thomas W.K."/>
        </authorList>
    </citation>
    <scope>NUCLEOTIDE SEQUENCE [LARGE SCALE GENOMIC DNA]</scope>
    <source>
        <strain evidence="1 2">ISRA400</strain>
    </source>
</reference>